<name>A0A543NFG1_9ACTN</name>
<dbReference type="RefSeq" id="WP_141921808.1">
    <property type="nucleotide sequence ID" value="NZ_VFQC01000001.1"/>
</dbReference>
<feature type="domain" description="Antirepressor protein ant N-terminal" evidence="1">
    <location>
        <begin position="6"/>
        <end position="116"/>
    </location>
</feature>
<dbReference type="OrthoDB" id="4193033at2"/>
<evidence type="ECO:0000313" key="2">
    <source>
        <dbReference type="EMBL" id="TQN30572.1"/>
    </source>
</evidence>
<sequence length="253" mass="28024">MNSVVRIPFHGDEIWTVDVQGQPHIVLKPAVEALGLDYPTQYTKLRSRSWATVGQRPMVAEDGKQREMTTCDVRTFLMLLATIDEKRVGKDVAPKLVMYQAEVADAIEQYWTKGGAINPRATDDQLAAITARAKAQAEVLRVLDGIVDRSWLEAKAREVAGRALGEEPDQDSSTRLLTVGEYLDEQGVTGTAARKLAPAFGKQIKALYVRRHGESPGTSRRFVDGAQRDVAVYTEQDRDLFDQVWHSLTDGGA</sequence>
<comment type="caution">
    <text evidence="2">The sequence shown here is derived from an EMBL/GenBank/DDBJ whole genome shotgun (WGS) entry which is preliminary data.</text>
</comment>
<evidence type="ECO:0000313" key="3">
    <source>
        <dbReference type="Proteomes" id="UP000317422"/>
    </source>
</evidence>
<dbReference type="Proteomes" id="UP000317422">
    <property type="component" value="Unassembled WGS sequence"/>
</dbReference>
<dbReference type="EMBL" id="VFQC01000001">
    <property type="protein sequence ID" value="TQN30572.1"/>
    <property type="molecule type" value="Genomic_DNA"/>
</dbReference>
<keyword evidence="3" id="KW-1185">Reference proteome</keyword>
<accession>A0A543NFG1</accession>
<gene>
    <name evidence="2" type="ORF">FHX37_0454</name>
</gene>
<reference evidence="2 3" key="1">
    <citation type="submission" date="2019-06" db="EMBL/GenBank/DDBJ databases">
        <title>Sequencing the genomes of 1000 actinobacteria strains.</title>
        <authorList>
            <person name="Klenk H.-P."/>
        </authorList>
    </citation>
    <scope>NUCLEOTIDE SEQUENCE [LARGE SCALE GENOMIC DNA]</scope>
    <source>
        <strain evidence="2 3">DSM 45015</strain>
    </source>
</reference>
<dbReference type="PRINTS" id="PR01994">
    <property type="entry name" value="ANTIREPRESSR"/>
</dbReference>
<dbReference type="InterPro" id="IPR018875">
    <property type="entry name" value="Antirepressor_Ant_N"/>
</dbReference>
<proteinExistence type="predicted"/>
<evidence type="ECO:0000259" key="1">
    <source>
        <dbReference type="Pfam" id="PF10547"/>
    </source>
</evidence>
<dbReference type="Pfam" id="PF10547">
    <property type="entry name" value="P22_AR_N"/>
    <property type="match status" value="1"/>
</dbReference>
<organism evidence="2 3">
    <name type="scientific">Haloactinospora alba</name>
    <dbReference type="NCBI Taxonomy" id="405555"/>
    <lineage>
        <taxon>Bacteria</taxon>
        <taxon>Bacillati</taxon>
        <taxon>Actinomycetota</taxon>
        <taxon>Actinomycetes</taxon>
        <taxon>Streptosporangiales</taxon>
        <taxon>Nocardiopsidaceae</taxon>
        <taxon>Haloactinospora</taxon>
    </lineage>
</organism>
<dbReference type="AlphaFoldDB" id="A0A543NFG1"/>
<protein>
    <submittedName>
        <fullName evidence="2">P22-like antirepressor protein</fullName>
    </submittedName>
</protein>